<proteinExistence type="inferred from homology"/>
<dbReference type="Pfam" id="PF00557">
    <property type="entry name" value="Peptidase_M24"/>
    <property type="match status" value="1"/>
</dbReference>
<dbReference type="Gene3D" id="3.90.230.10">
    <property type="entry name" value="Creatinase/methionine aminopeptidase superfamily"/>
    <property type="match status" value="1"/>
</dbReference>
<accession>A0A0S4M3Y3</accession>
<dbReference type="PATRIC" id="fig|1561003.3.peg.1234"/>
<evidence type="ECO:0000256" key="7">
    <source>
        <dbReference type="ARBA" id="ARBA00022801"/>
    </source>
</evidence>
<dbReference type="Gene3D" id="3.40.350.10">
    <property type="entry name" value="Creatinase/prolidase N-terminal domain"/>
    <property type="match status" value="1"/>
</dbReference>
<gene>
    <name evidence="11" type="ORF">Ark11_1201</name>
</gene>
<dbReference type="EC" id="3.4.11.9" evidence="4"/>
<dbReference type="GO" id="GO:0005829">
    <property type="term" value="C:cytosol"/>
    <property type="evidence" value="ECO:0007669"/>
    <property type="project" value="TreeGrafter"/>
</dbReference>
<dbReference type="InterPro" id="IPR036005">
    <property type="entry name" value="Creatinase/aminopeptidase-like"/>
</dbReference>
<dbReference type="GO" id="GO:0070006">
    <property type="term" value="F:metalloaminopeptidase activity"/>
    <property type="evidence" value="ECO:0007669"/>
    <property type="project" value="InterPro"/>
</dbReference>
<organism evidence="11 12">
    <name type="scientific">Candidatus Ichthyocystis hellenicum</name>
    <dbReference type="NCBI Taxonomy" id="1561003"/>
    <lineage>
        <taxon>Bacteria</taxon>
        <taxon>Pseudomonadati</taxon>
        <taxon>Pseudomonadota</taxon>
        <taxon>Betaproteobacteria</taxon>
        <taxon>Burkholderiales</taxon>
        <taxon>Candidatus Ichthyocystis</taxon>
    </lineage>
</organism>
<keyword evidence="8" id="KW-0482">Metalloprotease</keyword>
<evidence type="ECO:0000256" key="9">
    <source>
        <dbReference type="ARBA" id="ARBA00023211"/>
    </source>
</evidence>
<dbReference type="Proteomes" id="UP000198651">
    <property type="component" value="Chromosome I"/>
</dbReference>
<dbReference type="InterPro" id="IPR029149">
    <property type="entry name" value="Creatin/AminoP/Spt16_N"/>
</dbReference>
<sequence length="433" mass="49427">MVDNDVCEKRLINLSRLLNDGLVVIPNASEKYRNSHITYPYRHDSNFYYLTGFSEPSSALCLKILQGVIVESIFFCLPKNRDEELWTGERLGVDEVKRIFRFDKVFQYDYFLEYLNKTIPDFTQIYANFGQNQEMDQLLFEYKKQSFMRPHDDGHVTLESVLHYIGDLRLIKDNYEIETIQRAIDITGKAHCQAARTIAPGRWEYEVEAELMGVFYREGSRRTAYDSIVASGDRACILHYTDNNKKIQHDDFVLIDAGCEYNGYASDITRTYPSSGKYEGVKKEIYELVLSAQEEAIKNVSPGKDVDDVHLAAVMVLSQGLIDLGILSQSFDEVISKKLYKKYYMHRTSHTMGADVHDTGFYDMGRRSNLMQPGVVITVEPGLYFGASDDIPSSFWGIGIRIEDDLLVTDSGCLVMSSGIPKSCRDVEAVMRS</sequence>
<dbReference type="Pfam" id="PF05195">
    <property type="entry name" value="AMP_N"/>
    <property type="match status" value="1"/>
</dbReference>
<comment type="catalytic activity">
    <reaction evidence="1">
        <text>Release of any N-terminal amino acid, including proline, that is linked to proline, even from a dipeptide or tripeptide.</text>
        <dbReference type="EC" id="3.4.11.9"/>
    </reaction>
</comment>
<evidence type="ECO:0000256" key="3">
    <source>
        <dbReference type="ARBA" id="ARBA00008766"/>
    </source>
</evidence>
<dbReference type="InterPro" id="IPR007865">
    <property type="entry name" value="Aminopep_P_N"/>
</dbReference>
<comment type="cofactor">
    <cofactor evidence="2">
        <name>Mn(2+)</name>
        <dbReference type="ChEBI" id="CHEBI:29035"/>
    </cofactor>
</comment>
<dbReference type="CDD" id="cd01087">
    <property type="entry name" value="Prolidase"/>
    <property type="match status" value="1"/>
</dbReference>
<dbReference type="SMART" id="SM01011">
    <property type="entry name" value="AMP_N"/>
    <property type="match status" value="1"/>
</dbReference>
<evidence type="ECO:0000256" key="2">
    <source>
        <dbReference type="ARBA" id="ARBA00001936"/>
    </source>
</evidence>
<keyword evidence="5" id="KW-0645">Protease</keyword>
<dbReference type="GO" id="GO:0006508">
    <property type="term" value="P:proteolysis"/>
    <property type="evidence" value="ECO:0007669"/>
    <property type="project" value="UniProtKB-KW"/>
</dbReference>
<keyword evidence="6" id="KW-0479">Metal-binding</keyword>
<dbReference type="PANTHER" id="PTHR43226">
    <property type="entry name" value="XAA-PRO AMINOPEPTIDASE 3"/>
    <property type="match status" value="1"/>
</dbReference>
<dbReference type="EMBL" id="LN906597">
    <property type="protein sequence ID" value="CUT18011.1"/>
    <property type="molecule type" value="Genomic_DNA"/>
</dbReference>
<keyword evidence="9" id="KW-0464">Manganese</keyword>
<dbReference type="RefSeq" id="WP_092343427.1">
    <property type="nucleotide sequence ID" value="NZ_FLSL01000090.1"/>
</dbReference>
<dbReference type="AlphaFoldDB" id="A0A0S4M3Y3"/>
<evidence type="ECO:0000256" key="4">
    <source>
        <dbReference type="ARBA" id="ARBA00012574"/>
    </source>
</evidence>
<dbReference type="STRING" id="1561003.Ark11_1201"/>
<evidence type="ECO:0000256" key="6">
    <source>
        <dbReference type="ARBA" id="ARBA00022723"/>
    </source>
</evidence>
<evidence type="ECO:0000313" key="12">
    <source>
        <dbReference type="Proteomes" id="UP000198651"/>
    </source>
</evidence>
<keyword evidence="7" id="KW-0378">Hydrolase</keyword>
<evidence type="ECO:0000256" key="1">
    <source>
        <dbReference type="ARBA" id="ARBA00001424"/>
    </source>
</evidence>
<name>A0A0S4M3Y3_9BURK</name>
<feature type="domain" description="Aminopeptidase P N-terminal" evidence="10">
    <location>
        <begin position="2"/>
        <end position="136"/>
    </location>
</feature>
<evidence type="ECO:0000256" key="8">
    <source>
        <dbReference type="ARBA" id="ARBA00023049"/>
    </source>
</evidence>
<evidence type="ECO:0000256" key="5">
    <source>
        <dbReference type="ARBA" id="ARBA00022670"/>
    </source>
</evidence>
<dbReference type="InterPro" id="IPR052433">
    <property type="entry name" value="X-Pro_dipept-like"/>
</dbReference>
<dbReference type="PANTHER" id="PTHR43226:SF4">
    <property type="entry name" value="XAA-PRO AMINOPEPTIDASE 3"/>
    <property type="match status" value="1"/>
</dbReference>
<evidence type="ECO:0000313" key="11">
    <source>
        <dbReference type="EMBL" id="CUT18011.1"/>
    </source>
</evidence>
<evidence type="ECO:0000259" key="10">
    <source>
        <dbReference type="SMART" id="SM01011"/>
    </source>
</evidence>
<comment type="similarity">
    <text evidence="3">Belongs to the peptidase M24B family.</text>
</comment>
<dbReference type="SUPFAM" id="SSF53092">
    <property type="entry name" value="Creatinase/prolidase N-terminal domain"/>
    <property type="match status" value="1"/>
</dbReference>
<protein>
    <recommendedName>
        <fullName evidence="4">Xaa-Pro aminopeptidase</fullName>
        <ecNumber evidence="4">3.4.11.9</ecNumber>
    </recommendedName>
</protein>
<dbReference type="GO" id="GO:0030145">
    <property type="term" value="F:manganese ion binding"/>
    <property type="evidence" value="ECO:0007669"/>
    <property type="project" value="InterPro"/>
</dbReference>
<keyword evidence="12" id="KW-1185">Reference proteome</keyword>
<reference evidence="12" key="1">
    <citation type="submission" date="2015-11" db="EMBL/GenBank/DDBJ databases">
        <authorList>
            <person name="Seth-Smith H.M.B."/>
        </authorList>
    </citation>
    <scope>NUCLEOTIDE SEQUENCE [LARGE SCALE GENOMIC DNA]</scope>
    <source>
        <strain evidence="12">2013Ark11</strain>
    </source>
</reference>
<dbReference type="SUPFAM" id="SSF55920">
    <property type="entry name" value="Creatinase/aminopeptidase"/>
    <property type="match status" value="1"/>
</dbReference>
<dbReference type="OrthoDB" id="9806388at2"/>
<keyword evidence="11" id="KW-0031">Aminopeptidase</keyword>
<dbReference type="InterPro" id="IPR000994">
    <property type="entry name" value="Pept_M24"/>
</dbReference>